<sequence>MNNKKKICGFLTGCLITSFPLQDSVVLANENIKNNAIIHNQSDKSNENYIFLSDLPYIKEMSNTSWGSIKINQNIDGGKITLNVDGEALQFDKGIGAHANSNLVYDVSNYSDTYSRFTTYVGVDRSQWDKGNGIKVTVFASNDGKTWTELAKTDVLKGNTNAAFIDVDIKDFKYLKLTANDNGSNGNDHAVYGSPRIMKADYDISSEYLAGVKKVEYYDQLIKSKYNINSPITGEYERLLLQRTFVKRVGFNTIQSVAKLGSKYENAINWLVNNDNALKLYVTGGEIEGGGSYATSMKALADIYEKHKSDFSDTANGELYLKMAIATSISHAKTIRLWTGNATPSDPCTRYEIYKNLYTSGLMAEGGNTELFKNLPVELMRWVMDNKIDDEEINWLVNHALANKASGGNYLDAYTYIRYTSGFNYNKDKYYEESRYDEWNKKYNISSLSDYGKKGVHKLWMVFEEGSVCGGLAKTYANLSQVFGMPAAVVGQPGHAATLSYSQNSEGKGIWSIKNDISGWVQSEKGERLPLGWGSKDWDSYYSVSYILLAQKALDDYDNLIKAEYYNYLADVYKNDAEKQIEIYNKALGVQNYNLDSLVGLINAYKQAGNKTSSDYLELSKRVAEGLAFFPLPFVDVMKLIEPNITNASDKVIFDMLKTKTLKNATMATDKDTVQPNACKTMAKHLLGENNIELATFSFDGENAGKIKINDIYSNSSIRWEYSLDGWKTKKETDTKEITLSKEELEKINKDDDIQISLVGTSEIYKIDITQYEAPRNLYVNDLENQFRGFNGNLEYSEDNGATWNKYDAENTRILGNKKVLVRYIASGTKMQSEPVEYSFTEDNQPANRKYIQLKNVSLYKYSSQENNGDAAAKNMIDGNINTGWHNTWKGESDKFYTVEFDKPRYVTSIEYKPSGHNGILKNVDIYTSMDGVNWEKSGEVRNLRNDYNLKVLNLSKPTKAKFVKLQAVNTYGNPNDVFFTGRMLNFFEDTTKENMPVISGADNLKIKEGTAFDPMTGVSAKDTEDGDLTPKVQVKGAVDVNKPGEYELLYSVVDKDGNKTEVKRKVKVNPKLVEINNVPTISCEDKTIKAGEDFNPLTGVSASDKEDGDITSSLKVVTNEVNTKVPGKYKVVYEVTDKDGAKTSKTITVTVVSNDSPVISGAEDLVLKEGTAFDPMTGVSAKDTEDGDLTSKVQVKGTVDVNKPGEYELTYSVVDKDGNKTEVKRVVKVNSKLVEINNVPTISVEDKTIKAGEDFDPLAGVTAKDKEDGDLTSSLKVVTNEVNTKVPGKYKVVYEVTDKGGAKTSKTITVTVVSNDSPVISGVENLVLKEGTAFDPMTGVTAKDTEDGDLTSKVQVKGTVDVNKPGEYELLYSVVDKDGNKTEVKRKVKVNPKLVEINNVPTISCEDKTIKAGEDFNPLAGVTASDKEDGDLTSSLKVVTNEVNTKVPGTYKVVYEVTDNQGAKTSKTITVTVLSNDLPVISGADNITIKEGTEFDAMSGIKANDTEDGDLTSKVEVKGSVDANKPGEYELVYTVVDKDGNKTEVKRIVKVNPKLVEINSMPILSGENKIIKVGEDFDPLSGITASDKEDGDITSNIKVVTNEVNTKIPGTYKVVYEVTDNGGAKASKTITVNVLKKISYIQNKLPNTGMPINIPYIGGFLIILGTLLKKKKR</sequence>
<dbReference type="Gene3D" id="2.60.120.260">
    <property type="entry name" value="Galactose-binding domain-like"/>
    <property type="match status" value="1"/>
</dbReference>
<dbReference type="Pfam" id="PF08305">
    <property type="entry name" value="NPCBM"/>
    <property type="match status" value="1"/>
</dbReference>
<evidence type="ECO:0000256" key="1">
    <source>
        <dbReference type="ARBA" id="ARBA00023295"/>
    </source>
</evidence>
<keyword evidence="1" id="KW-0378">Hydrolase</keyword>
<dbReference type="PROSITE" id="PS50022">
    <property type="entry name" value="FA58C_3"/>
    <property type="match status" value="1"/>
</dbReference>
<name>A0A8H9UY95_CLOPF</name>
<evidence type="ECO:0000313" key="4">
    <source>
        <dbReference type="EMBL" id="HAT4309439.1"/>
    </source>
</evidence>
<comment type="caution">
    <text evidence="4">The sequence shown here is derived from an EMBL/GenBank/DDBJ whole genome shotgun (WGS) entry which is preliminary data.</text>
</comment>
<keyword evidence="2" id="KW-0472">Membrane</keyword>
<dbReference type="SMART" id="SM00776">
    <property type="entry name" value="NPCBM"/>
    <property type="match status" value="1"/>
</dbReference>
<dbReference type="InterPro" id="IPR008979">
    <property type="entry name" value="Galactose-bd-like_sf"/>
</dbReference>
<gene>
    <name evidence="4" type="ORF">I9080_003301</name>
</gene>
<keyword evidence="1" id="KW-0326">Glycosidase</keyword>
<evidence type="ECO:0000259" key="3">
    <source>
        <dbReference type="PROSITE" id="PS50022"/>
    </source>
</evidence>
<protein>
    <submittedName>
        <fullName evidence="4">DUF5011 domain-containing protein</fullName>
    </submittedName>
</protein>
<accession>A0A8H9UY95</accession>
<dbReference type="InterPro" id="IPR038637">
    <property type="entry name" value="NPCBM_sf"/>
</dbReference>
<dbReference type="Pfam" id="PF16403">
    <property type="entry name" value="Bact_surface_Ig-like"/>
    <property type="match status" value="8"/>
</dbReference>
<feature type="domain" description="F5/8 type C" evidence="3">
    <location>
        <begin position="840"/>
        <end position="972"/>
    </location>
</feature>
<dbReference type="InterPro" id="IPR032179">
    <property type="entry name" value="Cry22Aa_Ig-like"/>
</dbReference>
<dbReference type="Gene3D" id="2.60.40.10">
    <property type="entry name" value="Immunoglobulins"/>
    <property type="match status" value="8"/>
</dbReference>
<feature type="transmembrane region" description="Helical" evidence="2">
    <location>
        <begin position="1651"/>
        <end position="1669"/>
    </location>
</feature>
<proteinExistence type="predicted"/>
<dbReference type="PANTHER" id="PTHR46343:SF2">
    <property type="entry name" value="SUSHI_VON WILLEBRAND FACTOR TYPE A_EGF_PENTRAXIN DOMAIN-CONTAINING 1"/>
    <property type="match status" value="1"/>
</dbReference>
<dbReference type="InterPro" id="IPR013222">
    <property type="entry name" value="Glyco_hyd_98_carb-bd"/>
</dbReference>
<dbReference type="InterPro" id="IPR013783">
    <property type="entry name" value="Ig-like_fold"/>
</dbReference>
<keyword evidence="2" id="KW-0812">Transmembrane</keyword>
<dbReference type="SUPFAM" id="SSF49785">
    <property type="entry name" value="Galactose-binding domain-like"/>
    <property type="match status" value="2"/>
</dbReference>
<evidence type="ECO:0000256" key="2">
    <source>
        <dbReference type="SAM" id="Phobius"/>
    </source>
</evidence>
<dbReference type="InterPro" id="IPR000421">
    <property type="entry name" value="FA58C"/>
</dbReference>
<keyword evidence="2" id="KW-1133">Transmembrane helix</keyword>
<dbReference type="EMBL" id="DACTCB010000036">
    <property type="protein sequence ID" value="HAT4309439.1"/>
    <property type="molecule type" value="Genomic_DNA"/>
</dbReference>
<dbReference type="PANTHER" id="PTHR46343">
    <property type="entry name" value="HYR DOMAIN-CONTAINING PROTEIN"/>
    <property type="match status" value="1"/>
</dbReference>
<organism evidence="4">
    <name type="scientific">Clostridium perfringens</name>
    <dbReference type="NCBI Taxonomy" id="1502"/>
    <lineage>
        <taxon>Bacteria</taxon>
        <taxon>Bacillati</taxon>
        <taxon>Bacillota</taxon>
        <taxon>Clostridia</taxon>
        <taxon>Eubacteriales</taxon>
        <taxon>Clostridiaceae</taxon>
        <taxon>Clostridium</taxon>
    </lineage>
</organism>
<dbReference type="Gene3D" id="2.60.120.1060">
    <property type="entry name" value="NPCBM/NEW2 domain"/>
    <property type="match status" value="1"/>
</dbReference>
<reference evidence="4" key="1">
    <citation type="journal article" date="2018" name="Genome Biol.">
        <title>SKESA: strategic k-mer extension for scrupulous assemblies.</title>
        <authorList>
            <person name="Souvorov A."/>
            <person name="Agarwala R."/>
            <person name="Lipman D.J."/>
        </authorList>
    </citation>
    <scope>NUCLEOTIDE SEQUENCE</scope>
    <source>
        <strain evidence="4">C8</strain>
    </source>
</reference>
<dbReference type="InterPro" id="IPR043555">
    <property type="entry name" value="SRPX-like"/>
</dbReference>
<dbReference type="Proteomes" id="UP000859547">
    <property type="component" value="Unassembled WGS sequence"/>
</dbReference>
<reference evidence="4" key="2">
    <citation type="submission" date="2020-07" db="EMBL/GenBank/DDBJ databases">
        <authorList>
            <consortium name="NCBI Pathogen Detection Project"/>
        </authorList>
    </citation>
    <scope>NUCLEOTIDE SEQUENCE</scope>
    <source>
        <strain evidence="4">C8</strain>
    </source>
</reference>
<dbReference type="GO" id="GO:0016798">
    <property type="term" value="F:hydrolase activity, acting on glycosyl bonds"/>
    <property type="evidence" value="ECO:0007669"/>
    <property type="project" value="UniProtKB-KW"/>
</dbReference>
<dbReference type="Pfam" id="PF00754">
    <property type="entry name" value="F5_F8_type_C"/>
    <property type="match status" value="1"/>
</dbReference>